<dbReference type="PROSITE" id="PS51257">
    <property type="entry name" value="PROKAR_LIPOPROTEIN"/>
    <property type="match status" value="1"/>
</dbReference>
<reference evidence="1 2" key="1">
    <citation type="submission" date="2021-07" db="EMBL/GenBank/DDBJ databases">
        <title>Flavobacterium sp. nov. isolated from sediment on the Taihu Lake.</title>
        <authorList>
            <person name="Qu J.-H."/>
        </authorList>
    </citation>
    <scope>NUCLEOTIDE SEQUENCE [LARGE SCALE GENOMIC DNA]</scope>
    <source>
        <strain evidence="1 2">NAS39</strain>
    </source>
</reference>
<name>A0ABS6XTN5_9FLAO</name>
<dbReference type="Proteomes" id="UP000812031">
    <property type="component" value="Unassembled WGS sequence"/>
</dbReference>
<dbReference type="RefSeq" id="WP_219316142.1">
    <property type="nucleotide sequence ID" value="NZ_JAHWYN010000003.1"/>
</dbReference>
<dbReference type="InterPro" id="IPR025345">
    <property type="entry name" value="DUF4249"/>
</dbReference>
<organism evidence="1 2">
    <name type="scientific">Flavobacterium taihuense</name>
    <dbReference type="NCBI Taxonomy" id="2857508"/>
    <lineage>
        <taxon>Bacteria</taxon>
        <taxon>Pseudomonadati</taxon>
        <taxon>Bacteroidota</taxon>
        <taxon>Flavobacteriia</taxon>
        <taxon>Flavobacteriales</taxon>
        <taxon>Flavobacteriaceae</taxon>
        <taxon>Flavobacterium</taxon>
    </lineage>
</organism>
<proteinExistence type="predicted"/>
<evidence type="ECO:0000313" key="2">
    <source>
        <dbReference type="Proteomes" id="UP000812031"/>
    </source>
</evidence>
<evidence type="ECO:0000313" key="1">
    <source>
        <dbReference type="EMBL" id="MBW4359611.1"/>
    </source>
</evidence>
<comment type="caution">
    <text evidence="1">The sequence shown here is derived from an EMBL/GenBank/DDBJ whole genome shotgun (WGS) entry which is preliminary data.</text>
</comment>
<dbReference type="EMBL" id="JAHWYN010000003">
    <property type="protein sequence ID" value="MBW4359611.1"/>
    <property type="molecule type" value="Genomic_DNA"/>
</dbReference>
<sequence length="283" mass="31791">MKKIGLLFVLIFLISCSREDYVKSVNGESVIVVEGWIEQGDVSQVILSRSIPINATIDSTTIFDYFIRSAKVTVSDGENEEILSLKSENDRIPPYVYSGSKIIGEVGKNYVLKIQYLNRTIEAATSIPPVVSIKSAEYIKKSPTDTTGFIYLKFDDPVVGKNYYQIQTRVDHVEPVFVPALYGNLNDDSFVSSSVSLQVTRGIYVLSKTKYKPYFTDGDLIYVKLRTMSKFGFDFWNSWQNEIINGRSPIFPANTSLKSNIKGGLGIWEGYGQSTFSIQTIKK</sequence>
<dbReference type="Pfam" id="PF14054">
    <property type="entry name" value="DUF4249"/>
    <property type="match status" value="1"/>
</dbReference>
<accession>A0ABS6XTN5</accession>
<protein>
    <submittedName>
        <fullName evidence="1">DUF4249 domain-containing protein</fullName>
    </submittedName>
</protein>
<gene>
    <name evidence="1" type="ORF">KZH69_03835</name>
</gene>
<keyword evidence="2" id="KW-1185">Reference proteome</keyword>